<keyword evidence="6" id="KW-0378">Hydrolase</keyword>
<keyword evidence="12" id="KW-1185">Reference proteome</keyword>
<evidence type="ECO:0000313" key="12">
    <source>
        <dbReference type="Proteomes" id="UP000719412"/>
    </source>
</evidence>
<dbReference type="Pfam" id="PF00640">
    <property type="entry name" value="PID"/>
    <property type="match status" value="1"/>
</dbReference>
<dbReference type="SUPFAM" id="SSF52151">
    <property type="entry name" value="FabD/lysophospholipase-like"/>
    <property type="match status" value="1"/>
</dbReference>
<feature type="compositionally biased region" description="Basic and acidic residues" evidence="8">
    <location>
        <begin position="1645"/>
        <end position="1655"/>
    </location>
</feature>
<dbReference type="InterPro" id="IPR048561">
    <property type="entry name" value="Dab_PTB"/>
</dbReference>
<feature type="compositionally biased region" description="Polar residues" evidence="8">
    <location>
        <begin position="1865"/>
        <end position="1879"/>
    </location>
</feature>
<feature type="region of interest" description="Disordered" evidence="8">
    <location>
        <begin position="871"/>
        <end position="923"/>
    </location>
</feature>
<feature type="short sequence motif" description="GXSXG" evidence="6">
    <location>
        <begin position="146"/>
        <end position="150"/>
    </location>
</feature>
<evidence type="ECO:0000256" key="8">
    <source>
        <dbReference type="SAM" id="MobiDB-lite"/>
    </source>
</evidence>
<feature type="compositionally biased region" description="Basic and acidic residues" evidence="8">
    <location>
        <begin position="1"/>
        <end position="13"/>
    </location>
</feature>
<evidence type="ECO:0000256" key="4">
    <source>
        <dbReference type="ARBA" id="ARBA00022553"/>
    </source>
</evidence>
<dbReference type="EMBL" id="JABDTM020025559">
    <property type="protein sequence ID" value="KAH0813140.1"/>
    <property type="molecule type" value="Genomic_DNA"/>
</dbReference>
<feature type="compositionally biased region" description="Basic and acidic residues" evidence="8">
    <location>
        <begin position="1464"/>
        <end position="1475"/>
    </location>
</feature>
<feature type="compositionally biased region" description="Polar residues" evidence="8">
    <location>
        <begin position="1947"/>
        <end position="1965"/>
    </location>
</feature>
<dbReference type="InterPro" id="IPR006020">
    <property type="entry name" value="PTB/PI_dom"/>
</dbReference>
<keyword evidence="5 6" id="KW-0443">Lipid metabolism</keyword>
<name>A0A8J6L9H7_TENMO</name>
<feature type="compositionally biased region" description="Acidic residues" evidence="8">
    <location>
        <begin position="1613"/>
        <end position="1624"/>
    </location>
</feature>
<evidence type="ECO:0000256" key="7">
    <source>
        <dbReference type="SAM" id="Coils"/>
    </source>
</evidence>
<evidence type="ECO:0000259" key="10">
    <source>
        <dbReference type="PROSITE" id="PS51635"/>
    </source>
</evidence>
<dbReference type="SUPFAM" id="SSF50729">
    <property type="entry name" value="PH domain-like"/>
    <property type="match status" value="1"/>
</dbReference>
<feature type="region of interest" description="Disordered" evidence="8">
    <location>
        <begin position="1822"/>
        <end position="1848"/>
    </location>
</feature>
<feature type="compositionally biased region" description="Polar residues" evidence="8">
    <location>
        <begin position="620"/>
        <end position="639"/>
    </location>
</feature>
<feature type="region of interest" description="Disordered" evidence="8">
    <location>
        <begin position="1943"/>
        <end position="1983"/>
    </location>
</feature>
<dbReference type="GO" id="GO:0016042">
    <property type="term" value="P:lipid catabolic process"/>
    <property type="evidence" value="ECO:0007669"/>
    <property type="project" value="UniProtKB-UniRule"/>
</dbReference>
<gene>
    <name evidence="11" type="ORF">GEV33_009651</name>
</gene>
<dbReference type="CDD" id="cd01215">
    <property type="entry name" value="PTB_Dab"/>
    <property type="match status" value="1"/>
</dbReference>
<feature type="compositionally biased region" description="Basic and acidic residues" evidence="8">
    <location>
        <begin position="651"/>
        <end position="660"/>
    </location>
</feature>
<dbReference type="Proteomes" id="UP000719412">
    <property type="component" value="Unassembled WGS sequence"/>
</dbReference>
<feature type="domain" description="PNPLA" evidence="10">
    <location>
        <begin position="110"/>
        <end position="304"/>
    </location>
</feature>
<feature type="compositionally biased region" description="Basic and acidic residues" evidence="8">
    <location>
        <begin position="1564"/>
        <end position="1577"/>
    </location>
</feature>
<keyword evidence="2" id="KW-0217">Developmental protein</keyword>
<dbReference type="GO" id="GO:0004620">
    <property type="term" value="F:phospholipase activity"/>
    <property type="evidence" value="ECO:0007669"/>
    <property type="project" value="InterPro"/>
</dbReference>
<dbReference type="InterPro" id="IPR002641">
    <property type="entry name" value="PNPLA_dom"/>
</dbReference>
<feature type="compositionally biased region" description="Polar residues" evidence="8">
    <location>
        <begin position="664"/>
        <end position="680"/>
    </location>
</feature>
<reference evidence="11" key="1">
    <citation type="journal article" date="2020" name="J Insects Food Feed">
        <title>The yellow mealworm (Tenebrio molitor) genome: a resource for the emerging insects as food and feed industry.</title>
        <authorList>
            <person name="Eriksson T."/>
            <person name="Andere A."/>
            <person name="Kelstrup H."/>
            <person name="Emery V."/>
            <person name="Picard C."/>
        </authorList>
    </citation>
    <scope>NUCLEOTIDE SEQUENCE</scope>
    <source>
        <strain evidence="11">Stoneville</strain>
        <tissue evidence="11">Whole head</tissue>
    </source>
</reference>
<dbReference type="SMART" id="SM00462">
    <property type="entry name" value="PTB"/>
    <property type="match status" value="1"/>
</dbReference>
<protein>
    <submittedName>
        <fullName evidence="11">Uncharacterized protein</fullName>
    </submittedName>
</protein>
<feature type="compositionally biased region" description="Basic and acidic residues" evidence="8">
    <location>
        <begin position="1485"/>
        <end position="1498"/>
    </location>
</feature>
<dbReference type="PANTHER" id="PTHR47695">
    <property type="entry name" value="PID DOMAIN-CONTAINING PROTEIN"/>
    <property type="match status" value="1"/>
</dbReference>
<feature type="region of interest" description="Disordered" evidence="8">
    <location>
        <begin position="1160"/>
        <end position="1182"/>
    </location>
</feature>
<feature type="region of interest" description="Disordered" evidence="8">
    <location>
        <begin position="1314"/>
        <end position="1502"/>
    </location>
</feature>
<feature type="region of interest" description="Disordered" evidence="8">
    <location>
        <begin position="1"/>
        <end position="24"/>
    </location>
</feature>
<keyword evidence="7" id="KW-0175">Coiled coil</keyword>
<feature type="region of interest" description="Disordered" evidence="8">
    <location>
        <begin position="1861"/>
        <end position="1915"/>
    </location>
</feature>
<comment type="subcellular location">
    <subcellularLocation>
        <location evidence="1">Cytoplasm</location>
    </subcellularLocation>
</comment>
<evidence type="ECO:0000256" key="6">
    <source>
        <dbReference type="PROSITE-ProRule" id="PRU01161"/>
    </source>
</evidence>
<proteinExistence type="predicted"/>
<feature type="region of interest" description="Disordered" evidence="8">
    <location>
        <begin position="579"/>
        <end position="680"/>
    </location>
</feature>
<feature type="compositionally biased region" description="Polar residues" evidence="8">
    <location>
        <begin position="534"/>
        <end position="551"/>
    </location>
</feature>
<feature type="compositionally biased region" description="Acidic residues" evidence="8">
    <location>
        <begin position="1973"/>
        <end position="1983"/>
    </location>
</feature>
<evidence type="ECO:0000256" key="5">
    <source>
        <dbReference type="ARBA" id="ARBA00023098"/>
    </source>
</evidence>
<feature type="compositionally biased region" description="Basic and acidic residues" evidence="8">
    <location>
        <begin position="1335"/>
        <end position="1351"/>
    </location>
</feature>
<feature type="compositionally biased region" description="Low complexity" evidence="8">
    <location>
        <begin position="1314"/>
        <end position="1323"/>
    </location>
</feature>
<dbReference type="GO" id="GO:0005737">
    <property type="term" value="C:cytoplasm"/>
    <property type="evidence" value="ECO:0007669"/>
    <property type="project" value="UniProtKB-SubCell"/>
</dbReference>
<keyword evidence="3" id="KW-0963">Cytoplasm</keyword>
<feature type="compositionally biased region" description="Basic and acidic residues" evidence="8">
    <location>
        <begin position="1880"/>
        <end position="1891"/>
    </location>
</feature>
<accession>A0A8J6L9H7</accession>
<dbReference type="CDD" id="cd07211">
    <property type="entry name" value="Pat_PNPLA8"/>
    <property type="match status" value="1"/>
</dbReference>
<dbReference type="Gene3D" id="3.40.1090.10">
    <property type="entry name" value="Cytosolic phospholipase A2 catalytic domain"/>
    <property type="match status" value="1"/>
</dbReference>
<feature type="coiled-coil region" evidence="7">
    <location>
        <begin position="1201"/>
        <end position="1235"/>
    </location>
</feature>
<feature type="region of interest" description="Disordered" evidence="8">
    <location>
        <begin position="1564"/>
        <end position="1755"/>
    </location>
</feature>
<feature type="compositionally biased region" description="Basic residues" evidence="8">
    <location>
        <begin position="1904"/>
        <end position="1914"/>
    </location>
</feature>
<comment type="caution">
    <text evidence="11">The sequence shown here is derived from an EMBL/GenBank/DDBJ whole genome shotgun (WGS) entry which is preliminary data.</text>
</comment>
<feature type="compositionally biased region" description="Polar residues" evidence="8">
    <location>
        <begin position="1325"/>
        <end position="1334"/>
    </location>
</feature>
<dbReference type="InterPro" id="IPR016035">
    <property type="entry name" value="Acyl_Trfase/lysoPLipase"/>
</dbReference>
<feature type="compositionally biased region" description="Basic and acidic residues" evidence="8">
    <location>
        <begin position="1595"/>
        <end position="1610"/>
    </location>
</feature>
<organism evidence="11 12">
    <name type="scientific">Tenebrio molitor</name>
    <name type="common">Yellow mealworm beetle</name>
    <dbReference type="NCBI Taxonomy" id="7067"/>
    <lineage>
        <taxon>Eukaryota</taxon>
        <taxon>Metazoa</taxon>
        <taxon>Ecdysozoa</taxon>
        <taxon>Arthropoda</taxon>
        <taxon>Hexapoda</taxon>
        <taxon>Insecta</taxon>
        <taxon>Pterygota</taxon>
        <taxon>Neoptera</taxon>
        <taxon>Endopterygota</taxon>
        <taxon>Coleoptera</taxon>
        <taxon>Polyphaga</taxon>
        <taxon>Cucujiformia</taxon>
        <taxon>Tenebrionidae</taxon>
        <taxon>Tenebrio</taxon>
    </lineage>
</organism>
<evidence type="ECO:0000259" key="9">
    <source>
        <dbReference type="PROSITE" id="PS01179"/>
    </source>
</evidence>
<keyword evidence="6" id="KW-0442">Lipid degradation</keyword>
<feature type="active site" description="Nucleophile" evidence="6">
    <location>
        <position position="148"/>
    </location>
</feature>
<dbReference type="InterPro" id="IPR045217">
    <property type="entry name" value="PNPLA8-like"/>
</dbReference>
<feature type="short sequence motif" description="DGA/G" evidence="6">
    <location>
        <begin position="291"/>
        <end position="293"/>
    </location>
</feature>
<evidence type="ECO:0000256" key="1">
    <source>
        <dbReference type="ARBA" id="ARBA00004496"/>
    </source>
</evidence>
<evidence type="ECO:0000313" key="11">
    <source>
        <dbReference type="EMBL" id="KAH0813140.1"/>
    </source>
</evidence>
<feature type="active site" description="Proton acceptor" evidence="6">
    <location>
        <position position="291"/>
    </location>
</feature>
<keyword evidence="4" id="KW-0597">Phosphoprotein</keyword>
<feature type="compositionally biased region" description="Basic and acidic residues" evidence="8">
    <location>
        <begin position="1825"/>
        <end position="1846"/>
    </location>
</feature>
<feature type="domain" description="PID" evidence="9">
    <location>
        <begin position="369"/>
        <end position="501"/>
    </location>
</feature>
<dbReference type="FunFam" id="2.30.29.30:FF:000262">
    <property type="entry name" value="Disabled, isoform F"/>
    <property type="match status" value="1"/>
</dbReference>
<feature type="region of interest" description="Disordered" evidence="8">
    <location>
        <begin position="534"/>
        <end position="554"/>
    </location>
</feature>
<sequence length="1983" mass="225117">MWGEDMKKKEESRQQPTDSNESVASRTQQILALLLNARSQESILNRIEDLNNHLNKYPQAKHIAVKNHAICLLLKIKQRTIDNEITSAVNEALALLGYASPVPGKGVRILSIDGGGVRGILVIEMLKKIEEITGKRIYEMFDLICGVSTGAIIATLIGEKRSTLDEISEIYKNLSTQIFTQSAIKGTSSLVWSHSYYNTALWEKLLQEQIGDKVLIKTSRKSQCPKMCILSAVVNQSRLSAYVFRNYSLPCRVQSQYTGSYSHSIWEAVRASAAAPTYFEEFKLGNMLHQDGGILFNNPAAVAIHEARLLWPETPIQCVLSFGTGRTVPLPVDPNSKTAIMSSSWKKKFYAIIESATDTEDKNETTRFLGDGVSFKAKLIGILEVSEARGDRMCQEALSDLKMAIRAAGEHKQRITINIAIDGLRLRDEKTGDSLYHHPVHKISFIAQDMTDSRAFGYIFGSPDTGHRFFGIKTDKAASQVVIAMRDLFQVVFALKKKEIELAKQHLDKNRFTSSPLFSDPSVSTTKLQAVLQETSKNVTNDSKTSQSSEIKSGGTAVADLVDLELELSSLQQGLNQMERITPSDPFGSKDDPFGDSFTSYTKPILPPPPPSGRDRSNRTSESSNVFSPRTPHTVSSLDASCADPSLISSRETKNKKEVFAPDLSSSRQESNSNDWFNQSTTKNIFEEPTLVPEPTKDEKHEMTKQEILSQFDVFTELDPLELKNPPKKALNDLVSQAQQQEQSLLNRNLMQKIPKTNAQSNDFGTDPFGEDPFVTEDPFAETDFCKQDPFETEFASFKVKPFDMKSQAENLQIYQSNVTKSPKGSVIEKQLSLITSTTSPRTIPFTKQNTFDVQFDKFDSRRENKLLQLHENPSLDISSESECAPEPPPRPESTLLQIKPPPLPPKKLGNDLSVKPPPRPPHVEDSHYDYMDDYETAPNSLEFIKNMDKSPPIPVPVRKSKFESDFGAAPDRPKKQFNVQSSEEDYLTPISFAEQKNVRGTAPVLLPPPQRSVKKQNMAQVTVASYLETKPNLTTSTATDNLSCSLEGLDITLSQLTLSGLNELATKLNIPTNQLSNMTLVQLTNYLSNFIKSKTCNDTSSNIYVKANSNNEMPTFNADFAANFNNLNSNTAVSKSESYDRYAVFRELMNEEIKQTKIDTEPEELKEEKENPPSSVDSNINNIYTTIDNTERTDKYAALREIVESELKLGESELKDANKNENEQNILNEEANEDHDETSIINIENKLIDEKREKPVSPTYNLIEYSAPVESKDAKATNQIKSPKSPVNKVTKSPVPIAITEIMQNNARLNSGSLSDVVSGSSPEVDNTGSNSEMGKKIEDAAAESVKEKQAVQSEEGVSPWSSDSKEFGNGSPPEWRRGDSGSGGDQWTKRRIRREQEGWWDTSAEPEMQYYPANRRSTDSYEEEYYECYEKPRRRKQTGYVHGGKGTGGHSSSSRDVSPWEEEPRRRDAREQRTGWMKHARQHSFEKHRDRRHTDSWDEEDDYEYEDEHVSRFHRSDRQKWELERERYNLGNREHDVDRWEDEWGDERRHRRRWDGERDRWCCPDWDQSEHDKPPNRYAIGRWPNMDGPPGMWRDRKHDERYYSRESQESPWEDDYSNEAEEIPSPHYLTAKRNWKRPSSASEMDRKTGEIKSRHYLPTGGSDGERDRRYKPGRRSRSRDSQYSELAHRHKTDTGTTLRGLHRSKQYSKQFENDFADAPSKKQVDNTKLDHSNKKSATLATRKKTKDSPKGEVNIVNTFPRKASRAKSLFENDFVPSEDSPVGVRVEGKFNFENEFETSEAESPTIVSKTIKGLRQQSMFEKAQMDGESRKDDYRQRSLKELKLSPRLQSKSKSLFEDDFSLSGKTESLPEDSSISSIKEEADPNEKESTFNANNFENATNSRKKKINKHRLSNSVHSDINIKKSESVNIFARESDPFDDDFFSENVSSNQEVELPARSSSKTTDLKWTDDFEDFDNEEKK</sequence>
<evidence type="ECO:0000256" key="2">
    <source>
        <dbReference type="ARBA" id="ARBA00022473"/>
    </source>
</evidence>
<feature type="short sequence motif" description="GXGXXG" evidence="6">
    <location>
        <begin position="114"/>
        <end position="119"/>
    </location>
</feature>
<dbReference type="Pfam" id="PF01734">
    <property type="entry name" value="Patatin"/>
    <property type="match status" value="1"/>
</dbReference>
<reference evidence="11" key="2">
    <citation type="submission" date="2021-08" db="EMBL/GenBank/DDBJ databases">
        <authorList>
            <person name="Eriksson T."/>
        </authorList>
    </citation>
    <scope>NUCLEOTIDE SEQUENCE</scope>
    <source>
        <strain evidence="11">Stoneville</strain>
        <tissue evidence="11">Whole head</tissue>
    </source>
</reference>
<dbReference type="PANTHER" id="PTHR47695:SF3">
    <property type="entry name" value="PID DOMAIN-CONTAINING PROTEIN"/>
    <property type="match status" value="1"/>
</dbReference>
<feature type="compositionally biased region" description="Basic and acidic residues" evidence="8">
    <location>
        <begin position="1721"/>
        <end position="1735"/>
    </location>
</feature>
<feature type="compositionally biased region" description="Low complexity" evidence="8">
    <location>
        <begin position="1892"/>
        <end position="1903"/>
    </location>
</feature>
<dbReference type="PROSITE" id="PS51635">
    <property type="entry name" value="PNPLA"/>
    <property type="match status" value="1"/>
</dbReference>
<evidence type="ECO:0000256" key="3">
    <source>
        <dbReference type="ARBA" id="ARBA00022490"/>
    </source>
</evidence>
<dbReference type="PROSITE" id="PS01179">
    <property type="entry name" value="PID"/>
    <property type="match status" value="1"/>
</dbReference>
<feature type="compositionally biased region" description="Polar residues" evidence="8">
    <location>
        <begin position="14"/>
        <end position="24"/>
    </location>
</feature>